<evidence type="ECO:0000313" key="8">
    <source>
        <dbReference type="EMBL" id="SNY25420.1"/>
    </source>
</evidence>
<dbReference type="CDD" id="cd21123">
    <property type="entry name" value="SPASM_MftC-like"/>
    <property type="match status" value="1"/>
</dbReference>
<dbReference type="OrthoDB" id="7021155at2"/>
<evidence type="ECO:0000256" key="3">
    <source>
        <dbReference type="ARBA" id="ARBA00022691"/>
    </source>
</evidence>
<keyword evidence="4" id="KW-0479">Metal-binding</keyword>
<dbReference type="CDD" id="cd01335">
    <property type="entry name" value="Radical_SAM"/>
    <property type="match status" value="1"/>
</dbReference>
<dbReference type="Gene3D" id="3.20.20.70">
    <property type="entry name" value="Aldolase class I"/>
    <property type="match status" value="1"/>
</dbReference>
<dbReference type="InterPro" id="IPR058240">
    <property type="entry name" value="rSAM_sf"/>
</dbReference>
<evidence type="ECO:0000256" key="2">
    <source>
        <dbReference type="ARBA" id="ARBA00022485"/>
    </source>
</evidence>
<dbReference type="PANTHER" id="PTHR11228">
    <property type="entry name" value="RADICAL SAM DOMAIN PROTEIN"/>
    <property type="match status" value="1"/>
</dbReference>
<dbReference type="InterPro" id="IPR006638">
    <property type="entry name" value="Elp3/MiaA/NifB-like_rSAM"/>
</dbReference>
<dbReference type="InterPro" id="IPR027633">
    <property type="entry name" value="rSAM_NirJ2"/>
</dbReference>
<evidence type="ECO:0000313" key="9">
    <source>
        <dbReference type="Proteomes" id="UP000219573"/>
    </source>
</evidence>
<dbReference type="InterPro" id="IPR013785">
    <property type="entry name" value="Aldolase_TIM"/>
</dbReference>
<dbReference type="PIRSF" id="PIRSF037420">
    <property type="entry name" value="PQQ_syn_pqqE"/>
    <property type="match status" value="1"/>
</dbReference>
<gene>
    <name evidence="8" type="ORF">SAMN06265827_10985</name>
</gene>
<dbReference type="GO" id="GO:0003824">
    <property type="term" value="F:catalytic activity"/>
    <property type="evidence" value="ECO:0007669"/>
    <property type="project" value="InterPro"/>
</dbReference>
<dbReference type="GO" id="GO:0046872">
    <property type="term" value="F:metal ion binding"/>
    <property type="evidence" value="ECO:0007669"/>
    <property type="project" value="UniProtKB-KW"/>
</dbReference>
<dbReference type="Pfam" id="PF13186">
    <property type="entry name" value="SPASM"/>
    <property type="match status" value="1"/>
</dbReference>
<dbReference type="GO" id="GO:0051539">
    <property type="term" value="F:4 iron, 4 sulfur cluster binding"/>
    <property type="evidence" value="ECO:0007669"/>
    <property type="project" value="UniProtKB-KW"/>
</dbReference>
<keyword evidence="9" id="KW-1185">Reference proteome</keyword>
<dbReference type="InterPro" id="IPR034391">
    <property type="entry name" value="AdoMet-like_SPASM_containing"/>
</dbReference>
<dbReference type="PANTHER" id="PTHR11228:SF7">
    <property type="entry name" value="PQQA PEPTIDE CYCLASE"/>
    <property type="match status" value="1"/>
</dbReference>
<feature type="domain" description="Radical SAM core" evidence="7">
    <location>
        <begin position="1"/>
        <end position="208"/>
    </location>
</feature>
<accession>A0A285GP64</accession>
<keyword evidence="3" id="KW-0949">S-adenosyl-L-methionine</keyword>
<proteinExistence type="predicted"/>
<dbReference type="SFLD" id="SFLDS00029">
    <property type="entry name" value="Radical_SAM"/>
    <property type="match status" value="2"/>
</dbReference>
<organism evidence="8 9">
    <name type="scientific">Orenia metallireducens</name>
    <dbReference type="NCBI Taxonomy" id="1413210"/>
    <lineage>
        <taxon>Bacteria</taxon>
        <taxon>Bacillati</taxon>
        <taxon>Bacillota</taxon>
        <taxon>Clostridia</taxon>
        <taxon>Halanaerobiales</taxon>
        <taxon>Halobacteroidaceae</taxon>
        <taxon>Orenia</taxon>
    </lineage>
</organism>
<dbReference type="SMART" id="SM00729">
    <property type="entry name" value="Elp3"/>
    <property type="match status" value="1"/>
</dbReference>
<evidence type="ECO:0000256" key="6">
    <source>
        <dbReference type="ARBA" id="ARBA00023014"/>
    </source>
</evidence>
<evidence type="ECO:0000259" key="7">
    <source>
        <dbReference type="PROSITE" id="PS51918"/>
    </source>
</evidence>
<dbReference type="SUPFAM" id="SSF102114">
    <property type="entry name" value="Radical SAM enzymes"/>
    <property type="match status" value="1"/>
</dbReference>
<dbReference type="SFLD" id="SFLDG01386">
    <property type="entry name" value="main_SPASM_domain-containing"/>
    <property type="match status" value="1"/>
</dbReference>
<dbReference type="NCBIfam" id="TIGR04085">
    <property type="entry name" value="rSAM_more_4Fe4S"/>
    <property type="match status" value="1"/>
</dbReference>
<protein>
    <submittedName>
        <fullName evidence="8">Putative heme d1 biosynthesis radical SAM protein NirJ2</fullName>
    </submittedName>
</protein>
<keyword evidence="6" id="KW-0411">Iron-sulfur</keyword>
<evidence type="ECO:0000256" key="1">
    <source>
        <dbReference type="ARBA" id="ARBA00001966"/>
    </source>
</evidence>
<dbReference type="EMBL" id="OBDZ01000009">
    <property type="protein sequence ID" value="SNY25420.1"/>
    <property type="molecule type" value="Genomic_DNA"/>
</dbReference>
<dbReference type="RefSeq" id="WP_097017530.1">
    <property type="nucleotide sequence ID" value="NZ_OBDZ01000009.1"/>
</dbReference>
<dbReference type="Pfam" id="PF04055">
    <property type="entry name" value="Radical_SAM"/>
    <property type="match status" value="1"/>
</dbReference>
<dbReference type="InterPro" id="IPR007197">
    <property type="entry name" value="rSAM"/>
</dbReference>
<dbReference type="SFLD" id="SFLDG01387">
    <property type="entry name" value="BtrN-like_SPASM_domain_contain"/>
    <property type="match status" value="1"/>
</dbReference>
<reference evidence="9" key="1">
    <citation type="submission" date="2017-09" db="EMBL/GenBank/DDBJ databases">
        <authorList>
            <person name="Varghese N."/>
            <person name="Submissions S."/>
        </authorList>
    </citation>
    <scope>NUCLEOTIDE SEQUENCE [LARGE SCALE GENOMIC DNA]</scope>
    <source>
        <strain evidence="9">MSL47</strain>
    </source>
</reference>
<evidence type="ECO:0000256" key="4">
    <source>
        <dbReference type="ARBA" id="ARBA00022723"/>
    </source>
</evidence>
<comment type="cofactor">
    <cofactor evidence="1">
        <name>[4Fe-4S] cluster</name>
        <dbReference type="ChEBI" id="CHEBI:49883"/>
    </cofactor>
</comment>
<dbReference type="Proteomes" id="UP000219573">
    <property type="component" value="Unassembled WGS sequence"/>
</dbReference>
<dbReference type="InterPro" id="IPR023885">
    <property type="entry name" value="4Fe4S-binding_SPASM_dom"/>
</dbReference>
<sequence length="337" mass="38115">MIISWNVTRRCNLYCKHCYRDSGPEVQSNELTTEEAKKLLKEVAQAGFKIMIFSGGEPLLRDDIYELIAYAKSLEMRPVLGTNGTLITLEVAKKLKDSGLARAGISLDSTQAELHDRFRGGEGSWLKSIEGIKNCQAVGLETQINTTITKRNYNELEEITDLAVKLGAKAHHPFFLVPTGRGKEIEKESLRAKRYEEMIHRILDKSQEVEIELKPTCAPQFVPIAKRRGLKMRFSRGCIAGVGYCCILPDGDVHICPYLPVKVANVLEKPFTDIWEENRVFKELRSMDYKGNCGKCEDLDICGGCRARAYYYSKGDYLAEEPWCYKAIDSEDYTAKS</sequence>
<dbReference type="InterPro" id="IPR017200">
    <property type="entry name" value="PqqE-like"/>
</dbReference>
<evidence type="ECO:0000256" key="5">
    <source>
        <dbReference type="ARBA" id="ARBA00023004"/>
    </source>
</evidence>
<name>A0A285GP64_9FIRM</name>
<dbReference type="NCBIfam" id="TIGR04055">
    <property type="entry name" value="rSAM_NirJ2"/>
    <property type="match status" value="1"/>
</dbReference>
<keyword evidence="2" id="KW-0004">4Fe-4S</keyword>
<dbReference type="AlphaFoldDB" id="A0A285GP64"/>
<keyword evidence="5" id="KW-0408">Iron</keyword>
<dbReference type="PROSITE" id="PS51918">
    <property type="entry name" value="RADICAL_SAM"/>
    <property type="match status" value="1"/>
</dbReference>
<dbReference type="SFLD" id="SFLDG01067">
    <property type="entry name" value="SPASM/twitch_domain_containing"/>
    <property type="match status" value="2"/>
</dbReference>
<dbReference type="InterPro" id="IPR050377">
    <property type="entry name" value="Radical_SAM_PqqE_MftC-like"/>
</dbReference>